<organism evidence="6 7">
    <name type="scientific">Seiridium cardinale</name>
    <dbReference type="NCBI Taxonomy" id="138064"/>
    <lineage>
        <taxon>Eukaryota</taxon>
        <taxon>Fungi</taxon>
        <taxon>Dikarya</taxon>
        <taxon>Ascomycota</taxon>
        <taxon>Pezizomycotina</taxon>
        <taxon>Sordariomycetes</taxon>
        <taxon>Xylariomycetidae</taxon>
        <taxon>Amphisphaeriales</taxon>
        <taxon>Sporocadaceae</taxon>
        <taxon>Seiridium</taxon>
    </lineage>
</organism>
<reference evidence="6 7" key="1">
    <citation type="submission" date="2024-02" db="EMBL/GenBank/DDBJ databases">
        <title>First draft genome assembly of two strains of Seiridium cardinale.</title>
        <authorList>
            <person name="Emiliani G."/>
            <person name="Scali E."/>
        </authorList>
    </citation>
    <scope>NUCLEOTIDE SEQUENCE [LARGE SCALE GENOMIC DNA]</scope>
    <source>
        <strain evidence="6 7">BM-138-000479</strain>
    </source>
</reference>
<evidence type="ECO:0000256" key="1">
    <source>
        <dbReference type="ARBA" id="ARBA00001971"/>
    </source>
</evidence>
<sequence length="668" mass="74530">MLAVASAAAIIAPRSSGTAYVQLAHSTGPAKNLRSGFIYGFPDNGIEASIVIPDSLLTDVRVRTAHAGGSAGWAYGGMSEYDGRLQHMLSNYRTVRRYGADFNTLREQCGLPVRPFDVNEKDDTGYYPNGEWQAYKYYEVTEGNRIATTASDDKLFDVLAVQGDTVEANMTAREWVVLVLYAVDFALSFKDDAREPQRLRSRTPLVGHLLGLIQNGTTYYSQTSKTTDAEIYTLGIFNYKLYVCNSNRLMPFIQKSSKTLSFKPFMQTVTHTHSGASEETYHLFGNDKLLDEYSHAMKTSLVPGPHLDEQNMRMGTRVMVDIDDLLDSNAGRPKQVSLLEWARHVVVQASSCGVYGQEHPFLQPEVEEAYWKWQSYIGLHVAGVDFFGTGYTAREIVFNSYRKYLKAIPKDAALVIKERVRVQREAGITEKDLAQMEAAFPVAIFGNTSPTLFWSLWELFSRSEVLNEVRNEVESQAVTGSQQEGFELDVAALKHRCPLLLSVYQETQRTRHVHANIRKVLDDTLLDGKYLLKAGNYLQMPGQPIHSSESIWGASASEFDPYRFANKNNTSNVPSSAFLAWGAPPHLCPARQFASTEILIIIALLAMRADLRPIAGAWDNPGVLKADMVAVLNPKLDIKLEAVARKQWQGKWSLKMSESTSRISLASG</sequence>
<comment type="caution">
    <text evidence="6">The sequence shown here is derived from an EMBL/GenBank/DDBJ whole genome shotgun (WGS) entry which is preliminary data.</text>
</comment>
<keyword evidence="5" id="KW-0503">Monooxygenase</keyword>
<dbReference type="Proteomes" id="UP001465668">
    <property type="component" value="Unassembled WGS sequence"/>
</dbReference>
<evidence type="ECO:0000256" key="4">
    <source>
        <dbReference type="ARBA" id="ARBA00023004"/>
    </source>
</evidence>
<keyword evidence="4" id="KW-0408">Iron</keyword>
<gene>
    <name evidence="6" type="ORF">SCAR479_09761</name>
</gene>
<dbReference type="EMBL" id="JARVKM010000049">
    <property type="protein sequence ID" value="KAK9773617.1"/>
    <property type="molecule type" value="Genomic_DNA"/>
</dbReference>
<keyword evidence="3" id="KW-0479">Metal-binding</keyword>
<dbReference type="CDD" id="cd11040">
    <property type="entry name" value="CYP7_CYP8-like"/>
    <property type="match status" value="1"/>
</dbReference>
<dbReference type="InterPro" id="IPR036396">
    <property type="entry name" value="Cyt_P450_sf"/>
</dbReference>
<comment type="similarity">
    <text evidence="2">Belongs to the cytochrome P450 family.</text>
</comment>
<protein>
    <recommendedName>
        <fullName evidence="8">Cytochrome P450</fullName>
    </recommendedName>
</protein>
<dbReference type="PANTHER" id="PTHR47582">
    <property type="entry name" value="P450, PUTATIVE (EUROFUNG)-RELATED"/>
    <property type="match status" value="1"/>
</dbReference>
<keyword evidence="7" id="KW-1185">Reference proteome</keyword>
<evidence type="ECO:0008006" key="8">
    <source>
        <dbReference type="Google" id="ProtNLM"/>
    </source>
</evidence>
<evidence type="ECO:0000256" key="3">
    <source>
        <dbReference type="ARBA" id="ARBA00022723"/>
    </source>
</evidence>
<dbReference type="InterPro" id="IPR053007">
    <property type="entry name" value="CYP450_monoxygenase_sec-met"/>
</dbReference>
<accession>A0ABR2XIZ7</accession>
<evidence type="ECO:0000313" key="7">
    <source>
        <dbReference type="Proteomes" id="UP001465668"/>
    </source>
</evidence>
<evidence type="ECO:0000256" key="5">
    <source>
        <dbReference type="ARBA" id="ARBA00023033"/>
    </source>
</evidence>
<proteinExistence type="inferred from homology"/>
<dbReference type="PANTHER" id="PTHR47582:SF1">
    <property type="entry name" value="P450, PUTATIVE (EUROFUNG)-RELATED"/>
    <property type="match status" value="1"/>
</dbReference>
<evidence type="ECO:0000256" key="2">
    <source>
        <dbReference type="ARBA" id="ARBA00010617"/>
    </source>
</evidence>
<evidence type="ECO:0000313" key="6">
    <source>
        <dbReference type="EMBL" id="KAK9773617.1"/>
    </source>
</evidence>
<comment type="cofactor">
    <cofactor evidence="1">
        <name>heme</name>
        <dbReference type="ChEBI" id="CHEBI:30413"/>
    </cofactor>
</comment>
<dbReference type="PRINTS" id="PR00465">
    <property type="entry name" value="EP450IV"/>
</dbReference>
<dbReference type="Gene3D" id="1.10.630.10">
    <property type="entry name" value="Cytochrome P450"/>
    <property type="match status" value="1"/>
</dbReference>
<keyword evidence="5" id="KW-0560">Oxidoreductase</keyword>
<dbReference type="InterPro" id="IPR002403">
    <property type="entry name" value="Cyt_P450_E_grp-IV"/>
</dbReference>
<name>A0ABR2XIZ7_9PEZI</name>
<dbReference type="SUPFAM" id="SSF48264">
    <property type="entry name" value="Cytochrome P450"/>
    <property type="match status" value="1"/>
</dbReference>
<dbReference type="InterPro" id="IPR001128">
    <property type="entry name" value="Cyt_P450"/>
</dbReference>
<dbReference type="Pfam" id="PF00067">
    <property type="entry name" value="p450"/>
    <property type="match status" value="1"/>
</dbReference>